<reference evidence="3 4" key="1">
    <citation type="journal article" date="2024" name="BMC Genomics">
        <title>De novo assembly and annotation of Popillia japonica's genome with initial clues to its potential as an invasive pest.</title>
        <authorList>
            <person name="Cucini C."/>
            <person name="Boschi S."/>
            <person name="Funari R."/>
            <person name="Cardaioli E."/>
            <person name="Iannotti N."/>
            <person name="Marturano G."/>
            <person name="Paoli F."/>
            <person name="Bruttini M."/>
            <person name="Carapelli A."/>
            <person name="Frati F."/>
            <person name="Nardi F."/>
        </authorList>
    </citation>
    <scope>NUCLEOTIDE SEQUENCE [LARGE SCALE GENOMIC DNA]</scope>
    <source>
        <strain evidence="3">DMR45628</strain>
    </source>
</reference>
<evidence type="ECO:0000313" key="4">
    <source>
        <dbReference type="Proteomes" id="UP001458880"/>
    </source>
</evidence>
<feature type="region of interest" description="Disordered" evidence="2">
    <location>
        <begin position="55"/>
        <end position="78"/>
    </location>
</feature>
<dbReference type="Proteomes" id="UP001458880">
    <property type="component" value="Unassembled WGS sequence"/>
</dbReference>
<dbReference type="EMBL" id="JASPKY010000160">
    <property type="protein sequence ID" value="KAK9729477.1"/>
    <property type="molecule type" value="Genomic_DNA"/>
</dbReference>
<feature type="region of interest" description="Disordered" evidence="2">
    <location>
        <begin position="17"/>
        <end position="39"/>
    </location>
</feature>
<gene>
    <name evidence="3" type="ORF">QE152_g15948</name>
</gene>
<protein>
    <submittedName>
        <fullName evidence="3">Uncharacterized protein</fullName>
    </submittedName>
</protein>
<name>A0AAW1L4G3_POPJA</name>
<keyword evidence="4" id="KW-1185">Reference proteome</keyword>
<evidence type="ECO:0000256" key="1">
    <source>
        <dbReference type="SAM" id="Coils"/>
    </source>
</evidence>
<evidence type="ECO:0000313" key="3">
    <source>
        <dbReference type="EMBL" id="KAK9729477.1"/>
    </source>
</evidence>
<proteinExistence type="predicted"/>
<evidence type="ECO:0000256" key="2">
    <source>
        <dbReference type="SAM" id="MobiDB-lite"/>
    </source>
</evidence>
<feature type="coiled-coil region" evidence="1">
    <location>
        <begin position="113"/>
        <end position="165"/>
    </location>
</feature>
<keyword evidence="1" id="KW-0175">Coiled coil</keyword>
<dbReference type="AlphaFoldDB" id="A0AAW1L4G3"/>
<organism evidence="3 4">
    <name type="scientific">Popillia japonica</name>
    <name type="common">Japanese beetle</name>
    <dbReference type="NCBI Taxonomy" id="7064"/>
    <lineage>
        <taxon>Eukaryota</taxon>
        <taxon>Metazoa</taxon>
        <taxon>Ecdysozoa</taxon>
        <taxon>Arthropoda</taxon>
        <taxon>Hexapoda</taxon>
        <taxon>Insecta</taxon>
        <taxon>Pterygota</taxon>
        <taxon>Neoptera</taxon>
        <taxon>Endopterygota</taxon>
        <taxon>Coleoptera</taxon>
        <taxon>Polyphaga</taxon>
        <taxon>Scarabaeiformia</taxon>
        <taxon>Scarabaeidae</taxon>
        <taxon>Rutelinae</taxon>
        <taxon>Popillia</taxon>
    </lineage>
</organism>
<comment type="caution">
    <text evidence="3">The sequence shown here is derived from an EMBL/GenBank/DDBJ whole genome shotgun (WGS) entry which is preliminary data.</text>
</comment>
<sequence>MNKDDFERKLEEALVFGRRSSLARTPPSTPPPLTVQQEDQAKVVQIQAGRLYVSDDNDSIPDIDSPFAKKRKRETPDIDSPFAKKRKRETYNVKHIEKGEDSSMELTEVLTFMEKLYNKTDSLRKQVKESTKTKTEIKSTTLTFMEKLYNKTDSLRKQVKESTKTKTEIKSTTRELVNIVGILRKKMTNLKAKHAELAAKSTEYGKQATSAEAQIGKCLTPKVPEVTKKPITEALTSNVHVETARVMSSISTQTDWEDVEVVRMQRDNEVRNVID</sequence>
<accession>A0AAW1L4G3</accession>